<evidence type="ECO:0000313" key="5">
    <source>
        <dbReference type="Proteomes" id="UP000183687"/>
    </source>
</evidence>
<organism evidence="4 5">
    <name type="scientific">Atopobium minutum</name>
    <dbReference type="NCBI Taxonomy" id="1381"/>
    <lineage>
        <taxon>Bacteria</taxon>
        <taxon>Bacillati</taxon>
        <taxon>Actinomycetota</taxon>
        <taxon>Coriobacteriia</taxon>
        <taxon>Coriobacteriales</taxon>
        <taxon>Atopobiaceae</taxon>
        <taxon>Atopobium</taxon>
    </lineage>
</organism>
<dbReference type="InterPro" id="IPR044731">
    <property type="entry name" value="BDH-like"/>
</dbReference>
<evidence type="ECO:0000259" key="3">
    <source>
        <dbReference type="Pfam" id="PF25137"/>
    </source>
</evidence>
<sequence length="393" mass="42705">MNDFVYYTPTQVVFGRHSEEKLAELVSAAGAHKVLLHYGSGSVQRTGVLDRARQSLSEAGIAFVELGGVVPNPRLSLVRTGIELARTNQVDFIVALGGGSVIDSAKAIGYGVANEGDVWDFYLRRRKPSACLPLGVVLTISASGSEMSNSSVITDDSCADKRSCNTNFSRPVFAIMNPELLYTLPAYQTACGTTDILMHTMERYFTSGPTMKLTDELAEGLMRTVLDAGLVVVSDPSNYDARAELMWAGSLSHNGLTGCGGDGGDFVSHNLEHQMSGMFDVAHGAGLAAIWGSWARYVYKDCLDRFVRFARKVMLISDVTLSEEDTALAGICAMENYFHRIGMPTTMHELGITPTDEQLQEMARQCAKVNGGCKGSAKRLYEQDFLAIYRMAL</sequence>
<dbReference type="InterPro" id="IPR056798">
    <property type="entry name" value="ADH_Fe_C"/>
</dbReference>
<dbReference type="GO" id="GO:1990362">
    <property type="term" value="F:butanol dehydrogenase (NAD+) activity"/>
    <property type="evidence" value="ECO:0007669"/>
    <property type="project" value="InterPro"/>
</dbReference>
<dbReference type="InterPro" id="IPR001670">
    <property type="entry name" value="ADH_Fe/GldA"/>
</dbReference>
<dbReference type="FunFam" id="3.40.50.1970:FF:000003">
    <property type="entry name" value="Alcohol dehydrogenase, iron-containing"/>
    <property type="match status" value="1"/>
</dbReference>
<evidence type="ECO:0000313" key="4">
    <source>
        <dbReference type="EMBL" id="SEB59135.1"/>
    </source>
</evidence>
<evidence type="ECO:0008006" key="6">
    <source>
        <dbReference type="Google" id="ProtNLM"/>
    </source>
</evidence>
<comment type="caution">
    <text evidence="4">The sequence shown here is derived from an EMBL/GenBank/DDBJ whole genome shotgun (WGS) entry which is preliminary data.</text>
</comment>
<protein>
    <recommendedName>
        <fullName evidence="6">Alcohol dehydrogenase iron-type/glycerol dehydrogenase GldA domain-containing protein</fullName>
    </recommendedName>
</protein>
<dbReference type="EMBL" id="FNSH01000001">
    <property type="protein sequence ID" value="SEB59135.1"/>
    <property type="molecule type" value="Genomic_DNA"/>
</dbReference>
<dbReference type="Gene3D" id="1.20.1090.10">
    <property type="entry name" value="Dehydroquinate synthase-like - alpha domain"/>
    <property type="match status" value="1"/>
</dbReference>
<dbReference type="PANTHER" id="PTHR43633">
    <property type="entry name" value="ALCOHOL DEHYDROGENASE YQHD"/>
    <property type="match status" value="1"/>
</dbReference>
<feature type="domain" description="Alcohol dehydrogenase iron-type/glycerol dehydrogenase GldA" evidence="2">
    <location>
        <begin position="9"/>
        <end position="178"/>
    </location>
</feature>
<dbReference type="AlphaFoldDB" id="A0AB38A645"/>
<dbReference type="Gene3D" id="3.40.50.1970">
    <property type="match status" value="1"/>
</dbReference>
<dbReference type="GO" id="GO:0008106">
    <property type="term" value="F:alcohol dehydrogenase (NADP+) activity"/>
    <property type="evidence" value="ECO:0007669"/>
    <property type="project" value="TreeGrafter"/>
</dbReference>
<dbReference type="GO" id="GO:0046872">
    <property type="term" value="F:metal ion binding"/>
    <property type="evidence" value="ECO:0007669"/>
    <property type="project" value="InterPro"/>
</dbReference>
<dbReference type="RefSeq" id="WP_002563217.1">
    <property type="nucleotide sequence ID" value="NZ_CALJSN010000004.1"/>
</dbReference>
<name>A0AB38A645_9ACTN</name>
<evidence type="ECO:0000259" key="2">
    <source>
        <dbReference type="Pfam" id="PF00465"/>
    </source>
</evidence>
<dbReference type="CDD" id="cd08187">
    <property type="entry name" value="BDH"/>
    <property type="match status" value="1"/>
</dbReference>
<feature type="domain" description="Fe-containing alcohol dehydrogenase-like C-terminal" evidence="3">
    <location>
        <begin position="189"/>
        <end position="392"/>
    </location>
</feature>
<keyword evidence="1" id="KW-0560">Oxidoreductase</keyword>
<proteinExistence type="predicted"/>
<evidence type="ECO:0000256" key="1">
    <source>
        <dbReference type="ARBA" id="ARBA00023002"/>
    </source>
</evidence>
<reference evidence="4 5" key="1">
    <citation type="submission" date="2016-10" db="EMBL/GenBank/DDBJ databases">
        <authorList>
            <person name="Varghese N."/>
            <person name="Submissions S."/>
        </authorList>
    </citation>
    <scope>NUCLEOTIDE SEQUENCE [LARGE SCALE GENOMIC DNA]</scope>
    <source>
        <strain evidence="4 5">DSM 20586</strain>
    </source>
</reference>
<dbReference type="Proteomes" id="UP000183687">
    <property type="component" value="Unassembled WGS sequence"/>
</dbReference>
<gene>
    <name evidence="4" type="ORF">SAMN04489746_0683</name>
</gene>
<dbReference type="GO" id="GO:1990002">
    <property type="term" value="F:methylglyoxal reductase (NADPH) (acetol producing) activity"/>
    <property type="evidence" value="ECO:0007669"/>
    <property type="project" value="TreeGrafter"/>
</dbReference>
<dbReference type="GO" id="GO:0005829">
    <property type="term" value="C:cytosol"/>
    <property type="evidence" value="ECO:0007669"/>
    <property type="project" value="TreeGrafter"/>
</dbReference>
<dbReference type="Pfam" id="PF25137">
    <property type="entry name" value="ADH_Fe_C"/>
    <property type="match status" value="1"/>
</dbReference>
<dbReference type="Pfam" id="PF00465">
    <property type="entry name" value="Fe-ADH"/>
    <property type="match status" value="1"/>
</dbReference>
<dbReference type="SUPFAM" id="SSF56796">
    <property type="entry name" value="Dehydroquinate synthase-like"/>
    <property type="match status" value="1"/>
</dbReference>
<accession>A0AB38A645</accession>
<dbReference type="PANTHER" id="PTHR43633:SF1">
    <property type="entry name" value="ALCOHOL DEHYDROGENASE YQHD"/>
    <property type="match status" value="1"/>
</dbReference>